<sequence>MVYHIAAGGRKVALKIHKYENSDISLSGTPKLNIFFERERNAYNRLSQTSELPPASTPKYYGYINFTKPPQVNRTVRIPRKLFRSTVYRPAVYTDFLVDEVPDEMVLKDPWRSYFMNESGNCILQGVILDEIVAARHIDIYGSDSSNFNIARSGREGLKALHLRGILHGDVKNRLNAMIKRSGDRVIWIDFSMGEECDANAKDKGFRRKARREMREWDRFFEVRKVGK</sequence>
<dbReference type="SUPFAM" id="SSF56112">
    <property type="entry name" value="Protein kinase-like (PK-like)"/>
    <property type="match status" value="1"/>
</dbReference>
<organism evidence="1 2">
    <name type="scientific">Sclerotinia trifoliorum</name>
    <dbReference type="NCBI Taxonomy" id="28548"/>
    <lineage>
        <taxon>Eukaryota</taxon>
        <taxon>Fungi</taxon>
        <taxon>Dikarya</taxon>
        <taxon>Ascomycota</taxon>
        <taxon>Pezizomycotina</taxon>
        <taxon>Leotiomycetes</taxon>
        <taxon>Helotiales</taxon>
        <taxon>Sclerotiniaceae</taxon>
        <taxon>Sclerotinia</taxon>
    </lineage>
</organism>
<dbReference type="OrthoDB" id="10020333at2759"/>
<dbReference type="Proteomes" id="UP000624404">
    <property type="component" value="Unassembled WGS sequence"/>
</dbReference>
<accession>A0A8H2VWE6</accession>
<comment type="caution">
    <text evidence="1">The sequence shown here is derived from an EMBL/GenBank/DDBJ whole genome shotgun (WGS) entry which is preliminary data.</text>
</comment>
<name>A0A8H2VWE6_9HELO</name>
<reference evidence="1" key="1">
    <citation type="submission" date="2020-10" db="EMBL/GenBank/DDBJ databases">
        <authorList>
            <person name="Kusch S."/>
        </authorList>
    </citation>
    <scope>NUCLEOTIDE SEQUENCE</scope>
    <source>
        <strain evidence="1">SwB9</strain>
    </source>
</reference>
<evidence type="ECO:0000313" key="2">
    <source>
        <dbReference type="Proteomes" id="UP000624404"/>
    </source>
</evidence>
<dbReference type="InterPro" id="IPR011009">
    <property type="entry name" value="Kinase-like_dom_sf"/>
</dbReference>
<dbReference type="EMBL" id="CAJHIA010000017">
    <property type="protein sequence ID" value="CAD6445867.1"/>
    <property type="molecule type" value="Genomic_DNA"/>
</dbReference>
<proteinExistence type="predicted"/>
<evidence type="ECO:0000313" key="1">
    <source>
        <dbReference type="EMBL" id="CAD6445867.1"/>
    </source>
</evidence>
<protein>
    <submittedName>
        <fullName evidence="1">082cbfee-7600-40f9-9312-cd2f0157f420</fullName>
    </submittedName>
</protein>
<dbReference type="AlphaFoldDB" id="A0A8H2VWE6"/>
<gene>
    <name evidence="1" type="ORF">SCLTRI_LOCUS5588</name>
</gene>
<keyword evidence="2" id="KW-1185">Reference proteome</keyword>